<name>A0ABP8H8T4_9BURK</name>
<keyword evidence="2" id="KW-1185">Reference proteome</keyword>
<accession>A0ABP8H8T4</accession>
<proteinExistence type="predicted"/>
<sequence>MPNTTAKLPLQNESSAPVKVLLEPLSEYFIVQPGQSIEIHAVFDDVTTNTSFTIAPNDSSLTVYAPGEISGFVDCYVTCGGVRLTPDGN</sequence>
<gene>
    <name evidence="1" type="ORF">GCM10023165_12730</name>
</gene>
<comment type="caution">
    <text evidence="1">The sequence shown here is derived from an EMBL/GenBank/DDBJ whole genome shotgun (WGS) entry which is preliminary data.</text>
</comment>
<reference evidence="2" key="1">
    <citation type="journal article" date="2019" name="Int. J. Syst. Evol. Microbiol.">
        <title>The Global Catalogue of Microorganisms (GCM) 10K type strain sequencing project: providing services to taxonomists for standard genome sequencing and annotation.</title>
        <authorList>
            <consortium name="The Broad Institute Genomics Platform"/>
            <consortium name="The Broad Institute Genome Sequencing Center for Infectious Disease"/>
            <person name="Wu L."/>
            <person name="Ma J."/>
        </authorList>
    </citation>
    <scope>NUCLEOTIDE SEQUENCE [LARGE SCALE GENOMIC DNA]</scope>
    <source>
        <strain evidence="2">JCM 17804</strain>
    </source>
</reference>
<evidence type="ECO:0000313" key="1">
    <source>
        <dbReference type="EMBL" id="GAA4335958.1"/>
    </source>
</evidence>
<evidence type="ECO:0000313" key="2">
    <source>
        <dbReference type="Proteomes" id="UP001500975"/>
    </source>
</evidence>
<organism evidence="1 2">
    <name type="scientific">Variovorax defluvii</name>
    <dbReference type="NCBI Taxonomy" id="913761"/>
    <lineage>
        <taxon>Bacteria</taxon>
        <taxon>Pseudomonadati</taxon>
        <taxon>Pseudomonadota</taxon>
        <taxon>Betaproteobacteria</taxon>
        <taxon>Burkholderiales</taxon>
        <taxon>Comamonadaceae</taxon>
        <taxon>Variovorax</taxon>
    </lineage>
</organism>
<protein>
    <submittedName>
        <fullName evidence="1">Uncharacterized protein</fullName>
    </submittedName>
</protein>
<dbReference type="EMBL" id="BAABGJ010000010">
    <property type="protein sequence ID" value="GAA4335958.1"/>
    <property type="molecule type" value="Genomic_DNA"/>
</dbReference>
<dbReference type="Proteomes" id="UP001500975">
    <property type="component" value="Unassembled WGS sequence"/>
</dbReference>
<dbReference type="RefSeq" id="WP_345536646.1">
    <property type="nucleotide sequence ID" value="NZ_BAABGJ010000010.1"/>
</dbReference>